<comment type="subcellular location">
    <subcellularLocation>
        <location evidence="1">Membrane</location>
        <topology evidence="1">Multi-pass membrane protein</topology>
    </subcellularLocation>
</comment>
<keyword evidence="6 8" id="KW-0472">Membrane</keyword>
<feature type="transmembrane region" description="Helical" evidence="8">
    <location>
        <begin position="585"/>
        <end position="602"/>
    </location>
</feature>
<feature type="transmembrane region" description="Helical" evidence="8">
    <location>
        <begin position="712"/>
        <end position="731"/>
    </location>
</feature>
<feature type="transmembrane region" description="Helical" evidence="8">
    <location>
        <begin position="684"/>
        <end position="706"/>
    </location>
</feature>
<feature type="compositionally biased region" description="Basic and acidic residues" evidence="7">
    <location>
        <begin position="839"/>
        <end position="849"/>
    </location>
</feature>
<organism evidence="12 13">
    <name type="scientific">Diplocarpon rosae</name>
    <dbReference type="NCBI Taxonomy" id="946125"/>
    <lineage>
        <taxon>Eukaryota</taxon>
        <taxon>Fungi</taxon>
        <taxon>Dikarya</taxon>
        <taxon>Ascomycota</taxon>
        <taxon>Pezizomycotina</taxon>
        <taxon>Leotiomycetes</taxon>
        <taxon>Helotiales</taxon>
        <taxon>Drepanopezizaceae</taxon>
        <taxon>Diplocarpon</taxon>
    </lineage>
</organism>
<dbReference type="Pfam" id="PF13967">
    <property type="entry name" value="RSN1_TM"/>
    <property type="match status" value="1"/>
</dbReference>
<comment type="caution">
    <text evidence="12">The sequence shown here is derived from an EMBL/GenBank/DDBJ whole genome shotgun (WGS) entry which is preliminary data.</text>
</comment>
<dbReference type="InterPro" id="IPR032880">
    <property type="entry name" value="CSC1/OSCA1-like_N"/>
</dbReference>
<protein>
    <submittedName>
        <fullName evidence="12">Uncharacterized protein</fullName>
    </submittedName>
</protein>
<feature type="transmembrane region" description="Helical" evidence="8">
    <location>
        <begin position="478"/>
        <end position="500"/>
    </location>
</feature>
<feature type="domain" description="CSC1/OSCA1-like 7TM region" evidence="9">
    <location>
        <begin position="428"/>
        <end position="703"/>
    </location>
</feature>
<evidence type="ECO:0000259" key="9">
    <source>
        <dbReference type="Pfam" id="PF02714"/>
    </source>
</evidence>
<feature type="transmembrane region" description="Helical" evidence="8">
    <location>
        <begin position="177"/>
        <end position="196"/>
    </location>
</feature>
<gene>
    <name evidence="12" type="ORF">QTJ16_002946</name>
</gene>
<dbReference type="GO" id="GO:0005227">
    <property type="term" value="F:calcium-activated cation channel activity"/>
    <property type="evidence" value="ECO:0007669"/>
    <property type="project" value="InterPro"/>
</dbReference>
<feature type="domain" description="CSC1/OSCA1-like N-terminal transmembrane" evidence="10">
    <location>
        <begin position="25"/>
        <end position="196"/>
    </location>
</feature>
<feature type="domain" description="CSC1/OSCA1-like cytosolic" evidence="11">
    <location>
        <begin position="218"/>
        <end position="417"/>
    </location>
</feature>
<feature type="transmembrane region" description="Helical" evidence="8">
    <location>
        <begin position="646"/>
        <end position="663"/>
    </location>
</feature>
<dbReference type="GO" id="GO:0005886">
    <property type="term" value="C:plasma membrane"/>
    <property type="evidence" value="ECO:0007669"/>
    <property type="project" value="TreeGrafter"/>
</dbReference>
<evidence type="ECO:0000256" key="6">
    <source>
        <dbReference type="ARBA" id="ARBA00023136"/>
    </source>
</evidence>
<evidence type="ECO:0000259" key="10">
    <source>
        <dbReference type="Pfam" id="PF13967"/>
    </source>
</evidence>
<dbReference type="EMBL" id="JAUBYV010000003">
    <property type="protein sequence ID" value="KAK2628300.1"/>
    <property type="molecule type" value="Genomic_DNA"/>
</dbReference>
<keyword evidence="4 8" id="KW-0812">Transmembrane</keyword>
<dbReference type="PANTHER" id="PTHR13018:SF5">
    <property type="entry name" value="RE44586P"/>
    <property type="match status" value="1"/>
</dbReference>
<dbReference type="PANTHER" id="PTHR13018">
    <property type="entry name" value="PROBABLE MEMBRANE PROTEIN DUF221-RELATED"/>
    <property type="match status" value="1"/>
</dbReference>
<dbReference type="InterPro" id="IPR027815">
    <property type="entry name" value="CSC1/OSCA1-like_cyt"/>
</dbReference>
<keyword evidence="13" id="KW-1185">Reference proteome</keyword>
<comment type="similarity">
    <text evidence="2">Belongs to the CSC1 (TC 1.A.17) family.</text>
</comment>
<keyword evidence="5 8" id="KW-1133">Transmembrane helix</keyword>
<feature type="transmembrane region" description="Helical" evidence="8">
    <location>
        <begin position="622"/>
        <end position="640"/>
    </location>
</feature>
<evidence type="ECO:0000259" key="11">
    <source>
        <dbReference type="Pfam" id="PF14703"/>
    </source>
</evidence>
<evidence type="ECO:0000256" key="5">
    <source>
        <dbReference type="ARBA" id="ARBA00022989"/>
    </source>
</evidence>
<evidence type="ECO:0000256" key="7">
    <source>
        <dbReference type="SAM" id="MobiDB-lite"/>
    </source>
</evidence>
<evidence type="ECO:0000256" key="1">
    <source>
        <dbReference type="ARBA" id="ARBA00004141"/>
    </source>
</evidence>
<feature type="transmembrane region" description="Helical" evidence="8">
    <location>
        <begin position="430"/>
        <end position="457"/>
    </location>
</feature>
<dbReference type="Pfam" id="PF14703">
    <property type="entry name" value="PHM7_cyt"/>
    <property type="match status" value="1"/>
</dbReference>
<accession>A0AAD9T2R1</accession>
<evidence type="ECO:0000256" key="2">
    <source>
        <dbReference type="ARBA" id="ARBA00007779"/>
    </source>
</evidence>
<evidence type="ECO:0000313" key="13">
    <source>
        <dbReference type="Proteomes" id="UP001285354"/>
    </source>
</evidence>
<dbReference type="InterPro" id="IPR003864">
    <property type="entry name" value="CSC1/OSCA1-like_7TM"/>
</dbReference>
<evidence type="ECO:0000313" key="12">
    <source>
        <dbReference type="EMBL" id="KAK2628300.1"/>
    </source>
</evidence>
<feature type="transmembrane region" description="Helical" evidence="8">
    <location>
        <begin position="25"/>
        <end position="46"/>
    </location>
</feature>
<name>A0AAD9T2R1_9HELO</name>
<keyword evidence="3" id="KW-0813">Transport</keyword>
<evidence type="ECO:0000256" key="3">
    <source>
        <dbReference type="ARBA" id="ARBA00022448"/>
    </source>
</evidence>
<proteinExistence type="inferred from homology"/>
<sequence length="849" mass="95437">MNGLTATKDCPKYDPTDPANGQKQIYVQLVLSLALGASAFLGFCFLRPRWGSLYAARKRRRGDGALPELPDGWFEWMGVLYGVGEATVLESAGLDAFVFLAFFKMSIRLFGVMFILACVVLAPINYHFDYLATPSQPQGPEGSSLALQTLYTTGTWDVDEMLALEKGGKKTLDTSYLWAYLAFTYFFTFLAIYFMATETRRIIKIRQDYLGSQSTVTDRTIKLSGIPPELRNEEDIKEFLEKLEIGKVESVTICRDWRALDQMVEERAGLLRKLEEAWTVHIGRRRSHTIHPAQPPRIDVGPDDAAEDGEDAALLGMGTSHVTAYEKPRPTTRIWYGFLKLQSREVDAIDYFEEKLRKMDEKITLARKRKYKATPMAFVTMDSIPACQMAVQALLDPAPMQLLAKLAPAPTDIVWQNTYLPRTSRMFRSWTITVFIIVLTIFWLIPVVALAGLIDLCSIRQVWPGLANLLEKHDIIKALVQTGLPTLVVSLLNIAVPFLYDYLANMQGMVSQGDVELSVISKNFFFTFFNVFLVFTAFGSAAKFLPELQDSLKDTTKLAYKLASSVQVLAVFYTNFILLQGVGLLPFRLLEFGSVALYPIMLMGSKTPRDYAELVQPPLFKYGFYLPSALLIYVLCIVYSILPAGYMVLFFGLIYFIFGYYTYKYQLLYAMDHPQHATGGAWPMICYRILLGLGVFQIVMAGIIALKTAFTAAALVLPLIPFTIWYSYYFGRTYEPLMKFIALRSIRRESNADVNLAGEEIGIHSPPGYNRRPSTTLDEAREEGLKFVNPNLTAPLEKPWIDQGNDRPDATPLNGDASPASNISREDSNTSAVSLGDTHIWRENGEANV</sequence>
<dbReference type="Proteomes" id="UP001285354">
    <property type="component" value="Unassembled WGS sequence"/>
</dbReference>
<feature type="transmembrane region" description="Helical" evidence="8">
    <location>
        <begin position="524"/>
        <end position="546"/>
    </location>
</feature>
<reference evidence="12" key="1">
    <citation type="submission" date="2023-06" db="EMBL/GenBank/DDBJ databases">
        <title>Draft genome of Marssonina rosae.</title>
        <authorList>
            <person name="Cheng Q."/>
        </authorList>
    </citation>
    <scope>NUCLEOTIDE SEQUENCE</scope>
    <source>
        <strain evidence="12">R4</strain>
    </source>
</reference>
<feature type="compositionally biased region" description="Polar residues" evidence="7">
    <location>
        <begin position="819"/>
        <end position="833"/>
    </location>
</feature>
<dbReference type="InterPro" id="IPR045122">
    <property type="entry name" value="Csc1-like"/>
</dbReference>
<evidence type="ECO:0000256" key="8">
    <source>
        <dbReference type="SAM" id="Phobius"/>
    </source>
</evidence>
<feature type="region of interest" description="Disordered" evidence="7">
    <location>
        <begin position="795"/>
        <end position="849"/>
    </location>
</feature>
<dbReference type="AlphaFoldDB" id="A0AAD9T2R1"/>
<feature type="transmembrane region" description="Helical" evidence="8">
    <location>
        <begin position="109"/>
        <end position="128"/>
    </location>
</feature>
<evidence type="ECO:0000256" key="4">
    <source>
        <dbReference type="ARBA" id="ARBA00022692"/>
    </source>
</evidence>
<dbReference type="Pfam" id="PF02714">
    <property type="entry name" value="RSN1_7TM"/>
    <property type="match status" value="1"/>
</dbReference>